<comment type="similarity">
    <text evidence="1 4">Belongs to the short-chain dehydrogenases/reductases (SDR) family.</text>
</comment>
<feature type="chain" id="PRO_5034856251" evidence="5">
    <location>
        <begin position="20"/>
        <end position="298"/>
    </location>
</feature>
<dbReference type="InterPro" id="IPR002347">
    <property type="entry name" value="SDR_fam"/>
</dbReference>
<dbReference type="AlphaFoldDB" id="A0A8H3WG94"/>
<comment type="caution">
    <text evidence="6">The sequence shown here is derived from an EMBL/GenBank/DDBJ whole genome shotgun (WGS) entry which is preliminary data.</text>
</comment>
<dbReference type="PANTHER" id="PTHR43963">
    <property type="entry name" value="CARBONYL REDUCTASE 1-RELATED"/>
    <property type="match status" value="1"/>
</dbReference>
<name>A0A8H3WG94_9PEZI</name>
<dbReference type="Proteomes" id="UP000434172">
    <property type="component" value="Unassembled WGS sequence"/>
</dbReference>
<evidence type="ECO:0000256" key="2">
    <source>
        <dbReference type="ARBA" id="ARBA00022857"/>
    </source>
</evidence>
<reference evidence="6 7" key="1">
    <citation type="submission" date="2019-12" db="EMBL/GenBank/DDBJ databases">
        <title>A genome sequence resource for the geographically widespread anthracnose pathogen Colletotrichum asianum.</title>
        <authorList>
            <person name="Meng Y."/>
        </authorList>
    </citation>
    <scope>NUCLEOTIDE SEQUENCE [LARGE SCALE GENOMIC DNA]</scope>
    <source>
        <strain evidence="6 7">ICMP 18580</strain>
    </source>
</reference>
<proteinExistence type="inferred from homology"/>
<dbReference type="Gene3D" id="3.40.50.720">
    <property type="entry name" value="NAD(P)-binding Rossmann-like Domain"/>
    <property type="match status" value="1"/>
</dbReference>
<dbReference type="PRINTS" id="PR00080">
    <property type="entry name" value="SDRFAMILY"/>
</dbReference>
<dbReference type="GO" id="GO:0016491">
    <property type="term" value="F:oxidoreductase activity"/>
    <property type="evidence" value="ECO:0007669"/>
    <property type="project" value="UniProtKB-KW"/>
</dbReference>
<evidence type="ECO:0000313" key="6">
    <source>
        <dbReference type="EMBL" id="KAF0328216.1"/>
    </source>
</evidence>
<evidence type="ECO:0000256" key="1">
    <source>
        <dbReference type="ARBA" id="ARBA00006484"/>
    </source>
</evidence>
<organism evidence="6 7">
    <name type="scientific">Colletotrichum asianum</name>
    <dbReference type="NCBI Taxonomy" id="702518"/>
    <lineage>
        <taxon>Eukaryota</taxon>
        <taxon>Fungi</taxon>
        <taxon>Dikarya</taxon>
        <taxon>Ascomycota</taxon>
        <taxon>Pezizomycotina</taxon>
        <taxon>Sordariomycetes</taxon>
        <taxon>Hypocreomycetidae</taxon>
        <taxon>Glomerellales</taxon>
        <taxon>Glomerellaceae</taxon>
        <taxon>Colletotrichum</taxon>
        <taxon>Colletotrichum gloeosporioides species complex</taxon>
    </lineage>
</organism>
<dbReference type="PRINTS" id="PR00081">
    <property type="entry name" value="GDHRDH"/>
</dbReference>
<dbReference type="OrthoDB" id="1933717at2759"/>
<dbReference type="InterPro" id="IPR036291">
    <property type="entry name" value="NAD(P)-bd_dom_sf"/>
</dbReference>
<dbReference type="SUPFAM" id="SSF51735">
    <property type="entry name" value="NAD(P)-binding Rossmann-fold domains"/>
    <property type="match status" value="1"/>
</dbReference>
<evidence type="ECO:0000256" key="4">
    <source>
        <dbReference type="RuleBase" id="RU000363"/>
    </source>
</evidence>
<evidence type="ECO:0000256" key="5">
    <source>
        <dbReference type="SAM" id="SignalP"/>
    </source>
</evidence>
<evidence type="ECO:0000256" key="3">
    <source>
        <dbReference type="ARBA" id="ARBA00023002"/>
    </source>
</evidence>
<keyword evidence="3" id="KW-0560">Oxidoreductase</keyword>
<feature type="signal peptide" evidence="5">
    <location>
        <begin position="1"/>
        <end position="19"/>
    </location>
</feature>
<evidence type="ECO:0000313" key="7">
    <source>
        <dbReference type="Proteomes" id="UP000434172"/>
    </source>
</evidence>
<sequence>MFTIWRVIVLFLLIGPSFGLPPLRGMVPRGRTRPHPNKAGSTNEKFHNCNAYKWDVYHGANGGIGRAVAEILAADHHYHVVIGSRSLAAGQDVADSLKSRGLLASAVQLDLTVDADILAAAAYISETFGKLDVLVNNAAVHFDVRHSLSVREQWTSTFATNVVGTAVLTDKLLSLLRKSEFPRIVFVSSTKGSMGAALDTTLAFQDLAFNPYDASKAAVNMLTIGYAKGLKDVGGVANAVCPGLVDTKMTASMGEEILASHGAASPELGARRIVEMATLEKRSGVSATFSSRNGTIPW</sequence>
<dbReference type="PANTHER" id="PTHR43963:SF6">
    <property type="entry name" value="CHAIN DEHYDROGENASE FAMILY PROTEIN, PUTATIVE (AFU_ORTHOLOGUE AFUA_3G15350)-RELATED"/>
    <property type="match status" value="1"/>
</dbReference>
<accession>A0A8H3WG94</accession>
<gene>
    <name evidence="6" type="ORF">GQ607_004696</name>
</gene>
<keyword evidence="2" id="KW-0521">NADP</keyword>
<keyword evidence="7" id="KW-1185">Reference proteome</keyword>
<dbReference type="EMBL" id="WOWK01000019">
    <property type="protein sequence ID" value="KAF0328216.1"/>
    <property type="molecule type" value="Genomic_DNA"/>
</dbReference>
<protein>
    <submittedName>
        <fullName evidence="6">Short chain dehydrogenase family</fullName>
    </submittedName>
</protein>
<dbReference type="Pfam" id="PF00106">
    <property type="entry name" value="adh_short"/>
    <property type="match status" value="1"/>
</dbReference>
<keyword evidence="5" id="KW-0732">Signal</keyword>